<feature type="compositionally biased region" description="Acidic residues" evidence="6">
    <location>
        <begin position="230"/>
        <end position="268"/>
    </location>
</feature>
<dbReference type="AlphaFoldDB" id="A0AAV9GT35"/>
<reference evidence="8" key="1">
    <citation type="journal article" date="2023" name="Mol. Phylogenet. Evol.">
        <title>Genome-scale phylogeny and comparative genomics of the fungal order Sordariales.</title>
        <authorList>
            <person name="Hensen N."/>
            <person name="Bonometti L."/>
            <person name="Westerberg I."/>
            <person name="Brannstrom I.O."/>
            <person name="Guillou S."/>
            <person name="Cros-Aarteil S."/>
            <person name="Calhoun S."/>
            <person name="Haridas S."/>
            <person name="Kuo A."/>
            <person name="Mondo S."/>
            <person name="Pangilinan J."/>
            <person name="Riley R."/>
            <person name="LaButti K."/>
            <person name="Andreopoulos B."/>
            <person name="Lipzen A."/>
            <person name="Chen C."/>
            <person name="Yan M."/>
            <person name="Daum C."/>
            <person name="Ng V."/>
            <person name="Clum A."/>
            <person name="Steindorff A."/>
            <person name="Ohm R.A."/>
            <person name="Martin F."/>
            <person name="Silar P."/>
            <person name="Natvig D.O."/>
            <person name="Lalanne C."/>
            <person name="Gautier V."/>
            <person name="Ament-Velasquez S.L."/>
            <person name="Kruys A."/>
            <person name="Hutchinson M.I."/>
            <person name="Powell A.J."/>
            <person name="Barry K."/>
            <person name="Miller A.N."/>
            <person name="Grigoriev I.V."/>
            <person name="Debuchy R."/>
            <person name="Gladieux P."/>
            <person name="Hiltunen Thoren M."/>
            <person name="Johannesson H."/>
        </authorList>
    </citation>
    <scope>NUCLEOTIDE SEQUENCE</scope>
    <source>
        <strain evidence="8">PSN243</strain>
    </source>
</reference>
<evidence type="ECO:0000256" key="3">
    <source>
        <dbReference type="ARBA" id="ARBA00023125"/>
    </source>
</evidence>
<evidence type="ECO:0000313" key="8">
    <source>
        <dbReference type="EMBL" id="KAK4450710.1"/>
    </source>
</evidence>
<dbReference type="GO" id="GO:0000977">
    <property type="term" value="F:RNA polymerase II transcription regulatory region sequence-specific DNA binding"/>
    <property type="evidence" value="ECO:0007669"/>
    <property type="project" value="TreeGrafter"/>
</dbReference>
<feature type="region of interest" description="Disordered" evidence="6">
    <location>
        <begin position="496"/>
        <end position="531"/>
    </location>
</feature>
<dbReference type="GO" id="GO:0000981">
    <property type="term" value="F:DNA-binding transcription factor activity, RNA polymerase II-specific"/>
    <property type="evidence" value="ECO:0007669"/>
    <property type="project" value="TreeGrafter"/>
</dbReference>
<evidence type="ECO:0000313" key="9">
    <source>
        <dbReference type="Proteomes" id="UP001321760"/>
    </source>
</evidence>
<dbReference type="Proteomes" id="UP001321760">
    <property type="component" value="Unassembled WGS sequence"/>
</dbReference>
<organism evidence="8 9">
    <name type="scientific">Podospora aff. communis PSN243</name>
    <dbReference type="NCBI Taxonomy" id="3040156"/>
    <lineage>
        <taxon>Eukaryota</taxon>
        <taxon>Fungi</taxon>
        <taxon>Dikarya</taxon>
        <taxon>Ascomycota</taxon>
        <taxon>Pezizomycotina</taxon>
        <taxon>Sordariomycetes</taxon>
        <taxon>Sordariomycetidae</taxon>
        <taxon>Sordariales</taxon>
        <taxon>Podosporaceae</taxon>
        <taxon>Podospora</taxon>
    </lineage>
</organism>
<dbReference type="SUPFAM" id="SSF55785">
    <property type="entry name" value="PYP-like sensor domain (PAS domain)"/>
    <property type="match status" value="1"/>
</dbReference>
<evidence type="ECO:0000256" key="4">
    <source>
        <dbReference type="ARBA" id="ARBA00023163"/>
    </source>
</evidence>
<dbReference type="GO" id="GO:0005634">
    <property type="term" value="C:nucleus"/>
    <property type="evidence" value="ECO:0007669"/>
    <property type="project" value="UniProtKB-SubCell"/>
</dbReference>
<accession>A0AAV9GT35</accession>
<feature type="compositionally biased region" description="Polar residues" evidence="6">
    <location>
        <begin position="450"/>
        <end position="460"/>
    </location>
</feature>
<keyword evidence="9" id="KW-1185">Reference proteome</keyword>
<feature type="domain" description="PAS" evidence="7">
    <location>
        <begin position="17"/>
        <end position="66"/>
    </location>
</feature>
<evidence type="ECO:0000256" key="5">
    <source>
        <dbReference type="ARBA" id="ARBA00023242"/>
    </source>
</evidence>
<dbReference type="EMBL" id="MU865931">
    <property type="protein sequence ID" value="KAK4450710.1"/>
    <property type="molecule type" value="Genomic_DNA"/>
</dbReference>
<protein>
    <recommendedName>
        <fullName evidence="7">PAS domain-containing protein</fullName>
    </recommendedName>
</protein>
<name>A0AAV9GT35_9PEZI</name>
<dbReference type="Gene3D" id="3.30.450.20">
    <property type="entry name" value="PAS domain"/>
    <property type="match status" value="1"/>
</dbReference>
<dbReference type="InterPro" id="IPR035965">
    <property type="entry name" value="PAS-like_dom_sf"/>
</dbReference>
<dbReference type="InterPro" id="IPR000014">
    <property type="entry name" value="PAS"/>
</dbReference>
<dbReference type="InterPro" id="IPR013655">
    <property type="entry name" value="PAS_fold_3"/>
</dbReference>
<evidence type="ECO:0000259" key="7">
    <source>
        <dbReference type="PROSITE" id="PS50112"/>
    </source>
</evidence>
<dbReference type="PANTHER" id="PTHR23043:SF17">
    <property type="entry name" value="PROTEIN SIMILAR"/>
    <property type="match status" value="1"/>
</dbReference>
<proteinExistence type="predicted"/>
<comment type="subcellular location">
    <subcellularLocation>
        <location evidence="1">Nucleus</location>
    </subcellularLocation>
</comment>
<reference evidence="8" key="2">
    <citation type="submission" date="2023-05" db="EMBL/GenBank/DDBJ databases">
        <authorList>
            <consortium name="Lawrence Berkeley National Laboratory"/>
            <person name="Steindorff A."/>
            <person name="Hensen N."/>
            <person name="Bonometti L."/>
            <person name="Westerberg I."/>
            <person name="Brannstrom I.O."/>
            <person name="Guillou S."/>
            <person name="Cros-Aarteil S."/>
            <person name="Calhoun S."/>
            <person name="Haridas S."/>
            <person name="Kuo A."/>
            <person name="Mondo S."/>
            <person name="Pangilinan J."/>
            <person name="Riley R."/>
            <person name="Labutti K."/>
            <person name="Andreopoulos B."/>
            <person name="Lipzen A."/>
            <person name="Chen C."/>
            <person name="Yanf M."/>
            <person name="Daum C."/>
            <person name="Ng V."/>
            <person name="Clum A."/>
            <person name="Ohm R."/>
            <person name="Martin F."/>
            <person name="Silar P."/>
            <person name="Natvig D."/>
            <person name="Lalanne C."/>
            <person name="Gautier V."/>
            <person name="Ament-Velasquez S.L."/>
            <person name="Kruys A."/>
            <person name="Hutchinson M.I."/>
            <person name="Powell A.J."/>
            <person name="Barry K."/>
            <person name="Miller A.N."/>
            <person name="Grigoriev I.V."/>
            <person name="Debuchy R."/>
            <person name="Gladieux P."/>
            <person name="Thoren M.H."/>
            <person name="Johannesson H."/>
        </authorList>
    </citation>
    <scope>NUCLEOTIDE SEQUENCE</scope>
    <source>
        <strain evidence="8">PSN243</strain>
    </source>
</reference>
<dbReference type="PROSITE" id="PS50112">
    <property type="entry name" value="PAS"/>
    <property type="match status" value="1"/>
</dbReference>
<keyword evidence="5" id="KW-0539">Nucleus</keyword>
<comment type="caution">
    <text evidence="8">The sequence shown here is derived from an EMBL/GenBank/DDBJ whole genome shotgun (WGS) entry which is preliminary data.</text>
</comment>
<dbReference type="PANTHER" id="PTHR23043">
    <property type="entry name" value="HYPOXIA-INDUCIBLE FACTOR 1 ALPHA"/>
    <property type="match status" value="1"/>
</dbReference>
<keyword evidence="4" id="KW-0804">Transcription</keyword>
<keyword evidence="2" id="KW-0805">Transcription regulation</keyword>
<dbReference type="Pfam" id="PF08447">
    <property type="entry name" value="PAS_3"/>
    <property type="match status" value="1"/>
</dbReference>
<sequence length="601" mass="67302">MDPQDQTFMTIHNLTPEANILFASESVLDILGYQPDEVLNKSCFDYFHPDEVPLARSVHSRGVRLDKAAVLHYARIRAKDGRWVSCECCFTIVHDVLVASTSIYKGDAKSEGRAMIAPRVRRLFSSSPRDPRYHMLEHLSPRFKMPPTEREPRAALVLNRFTRNLSIMFATNAVTSILGLRPDELLHRPFYHCIQQNCLADAIACLESAKKNESIAYLRFWYRDPRQDDCAEPAEEDGDDDSTDMDSEDDSDERENPTDDGMDVDDVEYPPRARERCTSIPRHRPNATRQMPTPPPSDGAQTPLPNNHPGAFELEAVVSCTSDGLVVVLRRARPPIPDAQLPVVHAQSLFNYEKGLFAAPWTQQPIMPRYPPEMLYTFRAPFRPEFMPLQEHVKAAGGPPDEQLLESIREVAVFTWAVVGINGNIATFGRGEPGRGAQPSEGLPVWDPNAGSTSYQGPENQAISRGFQTTRSNTARDGQLHGYDTSCAAHRPSIQRYSSAPASSTLPREHHAQTADGFSQATGTGTLDGQGFHRRHSDLRCGDIEQDTHRNSSPRRVCCDCPARQQCIDAAIPRVHNHDCASLLAAQAHYRSSRDVRRQYR</sequence>
<dbReference type="SMART" id="SM00091">
    <property type="entry name" value="PAS"/>
    <property type="match status" value="2"/>
</dbReference>
<evidence type="ECO:0000256" key="1">
    <source>
        <dbReference type="ARBA" id="ARBA00004123"/>
    </source>
</evidence>
<dbReference type="CDD" id="cd00130">
    <property type="entry name" value="PAS"/>
    <property type="match status" value="1"/>
</dbReference>
<evidence type="ECO:0000256" key="6">
    <source>
        <dbReference type="SAM" id="MobiDB-lite"/>
    </source>
</evidence>
<keyword evidence="3" id="KW-0238">DNA-binding</keyword>
<dbReference type="NCBIfam" id="TIGR00229">
    <property type="entry name" value="sensory_box"/>
    <property type="match status" value="1"/>
</dbReference>
<evidence type="ECO:0000256" key="2">
    <source>
        <dbReference type="ARBA" id="ARBA00023015"/>
    </source>
</evidence>
<feature type="compositionally biased region" description="Polar residues" evidence="6">
    <location>
        <begin position="516"/>
        <end position="527"/>
    </location>
</feature>
<feature type="region of interest" description="Disordered" evidence="6">
    <location>
        <begin position="430"/>
        <end position="460"/>
    </location>
</feature>
<feature type="compositionally biased region" description="Polar residues" evidence="6">
    <location>
        <begin position="496"/>
        <end position="506"/>
    </location>
</feature>
<gene>
    <name evidence="8" type="ORF">QBC34DRAFT_63703</name>
</gene>
<feature type="region of interest" description="Disordered" evidence="6">
    <location>
        <begin position="228"/>
        <end position="310"/>
    </location>
</feature>